<name>A0ABR4ILJ0_9EURO</name>
<sequence>MAGFERCPPEVVESITSYLDVMNAGNLRLTNRCLRSKATQGHFKSFFRSKRVNITGLDLRNLGTLTQRGWLGCETLDLALVGVVNNTKRLEAAVEANPDDPRKRGLEILQERQRDYQQLLDSGQIVHLIREVFKNILANSPTGKLRSLSLEVVVYREDAKHELPPVSGGSWRLIWQTAAETFQIVFSALQESKMEIGSLNIFNGPQLHRCSIAGNELSDMNYSAEGLSTSLGSLRWLSISVSDRILDITPQNAQASGDSADEIDWSDDEDRDLDDVMDEAEDESNFTGLSGLIHACQNLKGLEVHQYLVNHRRLDPPIDVPHERLFQRVAELESLPLLEECSFRGVVLRETDLLAFLKEVSISLRSLSMETVTMTSGTFESIFGYVASDVSELESLYFDDLMIGRDLVHFTDVGEPRFHAWVGARGSNTLRRQGEEVKKPILYHLPTGVPLPISSPERQRWLQDQRREYGPP</sequence>
<dbReference type="EMBL" id="JBFXLS010000023">
    <property type="protein sequence ID" value="KAL2827772.1"/>
    <property type="molecule type" value="Genomic_DNA"/>
</dbReference>
<dbReference type="Proteomes" id="UP001610335">
    <property type="component" value="Unassembled WGS sequence"/>
</dbReference>
<keyword evidence="2" id="KW-1185">Reference proteome</keyword>
<protein>
    <submittedName>
        <fullName evidence="1">F-box domain protein</fullName>
    </submittedName>
</protein>
<evidence type="ECO:0000313" key="1">
    <source>
        <dbReference type="EMBL" id="KAL2827772.1"/>
    </source>
</evidence>
<proteinExistence type="predicted"/>
<gene>
    <name evidence="1" type="ORF">BDW59DRAFT_143813</name>
</gene>
<evidence type="ECO:0000313" key="2">
    <source>
        <dbReference type="Proteomes" id="UP001610335"/>
    </source>
</evidence>
<comment type="caution">
    <text evidence="1">The sequence shown here is derived from an EMBL/GenBank/DDBJ whole genome shotgun (WGS) entry which is preliminary data.</text>
</comment>
<accession>A0ABR4ILJ0</accession>
<reference evidence="1 2" key="1">
    <citation type="submission" date="2024-07" db="EMBL/GenBank/DDBJ databases">
        <title>Section-level genome sequencing and comparative genomics of Aspergillus sections Usti and Cavernicolus.</title>
        <authorList>
            <consortium name="Lawrence Berkeley National Laboratory"/>
            <person name="Nybo J.L."/>
            <person name="Vesth T.C."/>
            <person name="Theobald S."/>
            <person name="Frisvad J.C."/>
            <person name="Larsen T.O."/>
            <person name="Kjaerboelling I."/>
            <person name="Rothschild-Mancinelli K."/>
            <person name="Lyhne E.K."/>
            <person name="Kogle M.E."/>
            <person name="Barry K."/>
            <person name="Clum A."/>
            <person name="Na H."/>
            <person name="Ledsgaard L."/>
            <person name="Lin J."/>
            <person name="Lipzen A."/>
            <person name="Kuo A."/>
            <person name="Riley R."/>
            <person name="Mondo S."/>
            <person name="LaButti K."/>
            <person name="Haridas S."/>
            <person name="Pangalinan J."/>
            <person name="Salamov A.A."/>
            <person name="Simmons B.A."/>
            <person name="Magnuson J.K."/>
            <person name="Chen J."/>
            <person name="Drula E."/>
            <person name="Henrissat B."/>
            <person name="Wiebenga A."/>
            <person name="Lubbers R.J."/>
            <person name="Gomes A.C."/>
            <person name="Makela M.R."/>
            <person name="Stajich J."/>
            <person name="Grigoriev I.V."/>
            <person name="Mortensen U.H."/>
            <person name="De vries R.P."/>
            <person name="Baker S.E."/>
            <person name="Andersen M.R."/>
        </authorList>
    </citation>
    <scope>NUCLEOTIDE SEQUENCE [LARGE SCALE GENOMIC DNA]</scope>
    <source>
        <strain evidence="1 2">CBS 600.67</strain>
    </source>
</reference>
<organism evidence="1 2">
    <name type="scientific">Aspergillus cavernicola</name>
    <dbReference type="NCBI Taxonomy" id="176166"/>
    <lineage>
        <taxon>Eukaryota</taxon>
        <taxon>Fungi</taxon>
        <taxon>Dikarya</taxon>
        <taxon>Ascomycota</taxon>
        <taxon>Pezizomycotina</taxon>
        <taxon>Eurotiomycetes</taxon>
        <taxon>Eurotiomycetidae</taxon>
        <taxon>Eurotiales</taxon>
        <taxon>Aspergillaceae</taxon>
        <taxon>Aspergillus</taxon>
        <taxon>Aspergillus subgen. Nidulantes</taxon>
    </lineage>
</organism>